<gene>
    <name evidence="2" type="ORF">GV829_05415</name>
</gene>
<evidence type="ECO:0000313" key="2">
    <source>
        <dbReference type="EMBL" id="QJQ33590.1"/>
    </source>
</evidence>
<protein>
    <recommendedName>
        <fullName evidence="1">Nitrogen regulatory protein P-II</fullName>
    </recommendedName>
</protein>
<organism evidence="2 3">
    <name type="scientific">Sphingomonas lacunae</name>
    <dbReference type="NCBI Taxonomy" id="2698828"/>
    <lineage>
        <taxon>Bacteria</taxon>
        <taxon>Pseudomonadati</taxon>
        <taxon>Pseudomonadota</taxon>
        <taxon>Alphaproteobacteria</taxon>
        <taxon>Sphingomonadales</taxon>
        <taxon>Sphingomonadaceae</taxon>
        <taxon>Sphingomonas</taxon>
    </lineage>
</organism>
<dbReference type="EMBL" id="CP053015">
    <property type="protein sequence ID" value="QJQ33590.1"/>
    <property type="molecule type" value="Genomic_DNA"/>
</dbReference>
<dbReference type="InterPro" id="IPR002187">
    <property type="entry name" value="N-reg_PII"/>
</dbReference>
<name>A0A6M4AZ03_9SPHN</name>
<dbReference type="AlphaFoldDB" id="A0A6M4AZ03"/>
<dbReference type="InterPro" id="IPR015867">
    <property type="entry name" value="N-reg_PII/ATP_PRibTrfase_C"/>
</dbReference>
<evidence type="ECO:0000256" key="1">
    <source>
        <dbReference type="ARBA" id="ARBA00015681"/>
    </source>
</evidence>
<keyword evidence="3" id="KW-1185">Reference proteome</keyword>
<accession>A0A6M4AZ03</accession>
<dbReference type="Proteomes" id="UP000503018">
    <property type="component" value="Chromosome"/>
</dbReference>
<dbReference type="KEGG" id="slan:GV829_05415"/>
<dbReference type="SUPFAM" id="SSF54913">
    <property type="entry name" value="GlnB-like"/>
    <property type="match status" value="1"/>
</dbReference>
<dbReference type="Gene3D" id="3.30.70.120">
    <property type="match status" value="1"/>
</dbReference>
<reference evidence="2 3" key="1">
    <citation type="submission" date="2020-01" db="EMBL/GenBank/DDBJ databases">
        <title>Sphingomonas sp. strain CSW-10.</title>
        <authorList>
            <person name="Chen W.-M."/>
        </authorList>
    </citation>
    <scope>NUCLEOTIDE SEQUENCE [LARGE SCALE GENOMIC DNA]</scope>
    <source>
        <strain evidence="2 3">CSW-10</strain>
    </source>
</reference>
<sequence>METIRRRRIEVLVDAPLARRVVDHALAVGIAGYTLMPTLEGQGGSGHWTDDQLSGAQSKLMFLSVTNAAKADAFVDRISPLLDSYGLVLLLSDVDVVRANKF</sequence>
<dbReference type="InterPro" id="IPR011322">
    <property type="entry name" value="N-reg_PII-like_a/b"/>
</dbReference>
<dbReference type="GO" id="GO:0030234">
    <property type="term" value="F:enzyme regulator activity"/>
    <property type="evidence" value="ECO:0007669"/>
    <property type="project" value="InterPro"/>
</dbReference>
<evidence type="ECO:0000313" key="3">
    <source>
        <dbReference type="Proteomes" id="UP000503018"/>
    </source>
</evidence>
<dbReference type="Pfam" id="PF00543">
    <property type="entry name" value="P-II"/>
    <property type="match status" value="1"/>
</dbReference>
<proteinExistence type="predicted"/>
<dbReference type="GO" id="GO:0006808">
    <property type="term" value="P:regulation of nitrogen utilization"/>
    <property type="evidence" value="ECO:0007669"/>
    <property type="project" value="InterPro"/>
</dbReference>